<dbReference type="Gene3D" id="3.40.640.10">
    <property type="entry name" value="Type I PLP-dependent aspartate aminotransferase-like (Major domain)"/>
    <property type="match status" value="1"/>
</dbReference>
<protein>
    <submittedName>
        <fullName evidence="4">Cysteine desulfurylase</fullName>
    </submittedName>
</protein>
<accession>A0A0F4YRH1</accession>
<dbReference type="InterPro" id="IPR015424">
    <property type="entry name" value="PyrdxlP-dep_Trfase"/>
</dbReference>
<evidence type="ECO:0000256" key="2">
    <source>
        <dbReference type="SAM" id="MobiDB-lite"/>
    </source>
</evidence>
<sequence length="432" mass="48097">MSTPFGRPMREHFLFEEGNININHGSFGTYPKPVLDALRSYQLQGEANPDRFLRYEVSELIDRSREQLAKLLHVVDVDELVLVQNATTGVNTVLRNLTYAPGDKILYLSTAYGACEKTVDYLTETTPAEAVRVEVAYPISDDELVARVEKVLKENAPVKVAMFDTVSSLPGVRIPFERLVAVCRAAGVLSLIDGAHGVGCIPLDLGKLDADFFVSNCHKWLYVPRGCAVLHVPKRNQDLIRSSMPTSHGYQPRERPGKKKISNPLPPSTKSGFVRMFEFIGSMDYAPYLCVPAALKFRQEVCGGEEAIMSYCTQVARDGSRRVAEILGTEVMRHDQPCPVVNVRLPIDPPAGDVTAAAAQARIGAVNAFVEKMMLSEYKTFVPAFFHNGRFWVRLSGQIYLTVDDFEEVGRQLRDICSRVGRTSHLTELEDK</sequence>
<dbReference type="Proteomes" id="UP000053958">
    <property type="component" value="Unassembled WGS sequence"/>
</dbReference>
<evidence type="ECO:0000259" key="3">
    <source>
        <dbReference type="Pfam" id="PF00266"/>
    </source>
</evidence>
<dbReference type="SUPFAM" id="SSF53383">
    <property type="entry name" value="PLP-dependent transferases"/>
    <property type="match status" value="1"/>
</dbReference>
<reference evidence="4 5" key="1">
    <citation type="submission" date="2015-04" db="EMBL/GenBank/DDBJ databases">
        <authorList>
            <person name="Heijne W.H."/>
            <person name="Fedorova N.D."/>
            <person name="Nierman W.C."/>
            <person name="Vollebregt A.W."/>
            <person name="Zhao Z."/>
            <person name="Wu L."/>
            <person name="Kumar M."/>
            <person name="Stam H."/>
            <person name="van den Berg M.A."/>
            <person name="Pel H.J."/>
        </authorList>
    </citation>
    <scope>NUCLEOTIDE SEQUENCE [LARGE SCALE GENOMIC DNA]</scope>
    <source>
        <strain evidence="4 5">CBS 393.64</strain>
    </source>
</reference>
<keyword evidence="1" id="KW-0663">Pyridoxal phosphate</keyword>
<evidence type="ECO:0000313" key="5">
    <source>
        <dbReference type="Proteomes" id="UP000053958"/>
    </source>
</evidence>
<evidence type="ECO:0000256" key="1">
    <source>
        <dbReference type="ARBA" id="ARBA00022898"/>
    </source>
</evidence>
<organism evidence="4 5">
    <name type="scientific">Rasamsonia emersonii (strain ATCC 16479 / CBS 393.64 / IMI 116815)</name>
    <dbReference type="NCBI Taxonomy" id="1408163"/>
    <lineage>
        <taxon>Eukaryota</taxon>
        <taxon>Fungi</taxon>
        <taxon>Dikarya</taxon>
        <taxon>Ascomycota</taxon>
        <taxon>Pezizomycotina</taxon>
        <taxon>Eurotiomycetes</taxon>
        <taxon>Eurotiomycetidae</taxon>
        <taxon>Eurotiales</taxon>
        <taxon>Trichocomaceae</taxon>
        <taxon>Rasamsonia</taxon>
    </lineage>
</organism>
<dbReference type="RefSeq" id="XP_013327292.1">
    <property type="nucleotide sequence ID" value="XM_013471838.1"/>
</dbReference>
<dbReference type="PANTHER" id="PTHR43092:SF2">
    <property type="entry name" value="HERCYNYLCYSTEINE SULFOXIDE LYASE"/>
    <property type="match status" value="1"/>
</dbReference>
<dbReference type="PANTHER" id="PTHR43092">
    <property type="entry name" value="L-CYSTEINE DESULFHYDRASE"/>
    <property type="match status" value="1"/>
</dbReference>
<feature type="region of interest" description="Disordered" evidence="2">
    <location>
        <begin position="241"/>
        <end position="267"/>
    </location>
</feature>
<dbReference type="GeneID" id="25317641"/>
<proteinExistence type="predicted"/>
<dbReference type="InterPro" id="IPR000192">
    <property type="entry name" value="Aminotrans_V_dom"/>
</dbReference>
<dbReference type="InterPro" id="IPR015421">
    <property type="entry name" value="PyrdxlP-dep_Trfase_major"/>
</dbReference>
<evidence type="ECO:0000313" key="4">
    <source>
        <dbReference type="EMBL" id="KKA20680.1"/>
    </source>
</evidence>
<keyword evidence="5" id="KW-1185">Reference proteome</keyword>
<dbReference type="Pfam" id="PF00266">
    <property type="entry name" value="Aminotran_5"/>
    <property type="match status" value="1"/>
</dbReference>
<feature type="domain" description="Aminotransferase class V" evidence="3">
    <location>
        <begin position="31"/>
        <end position="245"/>
    </location>
</feature>
<dbReference type="EMBL" id="LASV01000241">
    <property type="protein sequence ID" value="KKA20680.1"/>
    <property type="molecule type" value="Genomic_DNA"/>
</dbReference>
<name>A0A0F4YRH1_RASE3</name>
<gene>
    <name evidence="4" type="ORF">T310_5296</name>
</gene>
<comment type="caution">
    <text evidence="4">The sequence shown here is derived from an EMBL/GenBank/DDBJ whole genome shotgun (WGS) entry which is preliminary data.</text>
</comment>
<dbReference type="OrthoDB" id="5978656at2759"/>
<dbReference type="AlphaFoldDB" id="A0A0F4YRH1"/>
<dbReference type="STRING" id="1408163.A0A0F4YRH1"/>